<keyword evidence="1 2" id="KW-0378">Hydrolase</keyword>
<dbReference type="NCBIfam" id="NF003814">
    <property type="entry name" value="PRK05406.1-3"/>
    <property type="match status" value="1"/>
</dbReference>
<dbReference type="GO" id="GO:0005975">
    <property type="term" value="P:carbohydrate metabolic process"/>
    <property type="evidence" value="ECO:0007669"/>
    <property type="project" value="InterPro"/>
</dbReference>
<dbReference type="EMBL" id="CP046565">
    <property type="protein sequence ID" value="QJD29380.1"/>
    <property type="molecule type" value="Genomic_DNA"/>
</dbReference>
<sequence>MARTVDLNADLGESFGPWRMGEDEILLGLVTSANIACGFHAGDPDVMAETVRLAVSHGVALGAHPSLPDRQGFGRRPMALRPEEIRNLVLYQIGALAGFAHAAGSRLVHVKPHGALYGQAASDASMAEAVAGAVRAFDAKLILVGPAGSQLVRAGQAAGLAVAREGFADRRYEPDGTLTPRSRPDALIGNPDEAVAQALNMVERGEVTARDGTVIAMPVDTLCLHGDGPDAAAFARRLRMELAGRGIGLAAMGERLPDATARQPG</sequence>
<dbReference type="GO" id="GO:0005524">
    <property type="term" value="F:ATP binding"/>
    <property type="evidence" value="ECO:0007669"/>
    <property type="project" value="UniProtKB-UniRule"/>
</dbReference>
<keyword evidence="1" id="KW-0067">ATP-binding</keyword>
<proteinExistence type="inferred from homology"/>
<dbReference type="RefSeq" id="WP_169602668.1">
    <property type="nucleotide sequence ID" value="NZ_CP046565.1"/>
</dbReference>
<accession>A0A858Q6A8</accession>
<gene>
    <name evidence="1 2" type="primary">pxpA</name>
    <name evidence="2" type="ORF">GNH96_04970</name>
</gene>
<dbReference type="EC" id="3.5.2.9" evidence="1"/>
<comment type="catalytic activity">
    <reaction evidence="1">
        <text>5-oxo-L-proline + ATP + 2 H2O = L-glutamate + ADP + phosphate + H(+)</text>
        <dbReference type="Rhea" id="RHEA:10348"/>
        <dbReference type="ChEBI" id="CHEBI:15377"/>
        <dbReference type="ChEBI" id="CHEBI:15378"/>
        <dbReference type="ChEBI" id="CHEBI:29985"/>
        <dbReference type="ChEBI" id="CHEBI:30616"/>
        <dbReference type="ChEBI" id="CHEBI:43474"/>
        <dbReference type="ChEBI" id="CHEBI:58402"/>
        <dbReference type="ChEBI" id="CHEBI:456216"/>
        <dbReference type="EC" id="3.5.2.9"/>
    </reaction>
</comment>
<dbReference type="InterPro" id="IPR005501">
    <property type="entry name" value="LamB/YcsF/PxpA-like"/>
</dbReference>
<evidence type="ECO:0000313" key="2">
    <source>
        <dbReference type="EMBL" id="QJD29380.1"/>
    </source>
</evidence>
<dbReference type="AlphaFoldDB" id="A0A858Q6A8"/>
<dbReference type="Proteomes" id="UP000503004">
    <property type="component" value="Chromosome"/>
</dbReference>
<keyword evidence="3" id="KW-1185">Reference proteome</keyword>
<comment type="function">
    <text evidence="1">Catalyzes the cleavage of 5-oxoproline to form L-glutamate coupled to the hydrolysis of ATP to ADP and inorganic phosphate.</text>
</comment>
<organism evidence="2 3">
    <name type="scientific">Methylococcus geothermalis</name>
    <dbReference type="NCBI Taxonomy" id="2681310"/>
    <lineage>
        <taxon>Bacteria</taxon>
        <taxon>Pseudomonadati</taxon>
        <taxon>Pseudomonadota</taxon>
        <taxon>Gammaproteobacteria</taxon>
        <taxon>Methylococcales</taxon>
        <taxon>Methylococcaceae</taxon>
        <taxon>Methylococcus</taxon>
    </lineage>
</organism>
<reference evidence="3" key="1">
    <citation type="submission" date="2019-12" db="EMBL/GenBank/DDBJ databases">
        <authorList>
            <person name="Awala S.I."/>
            <person name="Rhee S.K."/>
        </authorList>
    </citation>
    <scope>NUCLEOTIDE SEQUENCE [LARGE SCALE GENOMIC DNA]</scope>
    <source>
        <strain evidence="3">IM1</strain>
    </source>
</reference>
<dbReference type="NCBIfam" id="NF003816">
    <property type="entry name" value="PRK05406.1-5"/>
    <property type="match status" value="1"/>
</dbReference>
<dbReference type="KEGG" id="metu:GNH96_04970"/>
<comment type="subunit">
    <text evidence="1">Forms a complex composed of PxpA, PxpB and PxpC.</text>
</comment>
<comment type="similarity">
    <text evidence="1">Belongs to the LamB/PxpA family.</text>
</comment>
<dbReference type="HAMAP" id="MF_00691">
    <property type="entry name" value="PxpA"/>
    <property type="match status" value="1"/>
</dbReference>
<dbReference type="PANTHER" id="PTHR30292">
    <property type="entry name" value="UNCHARACTERIZED PROTEIN YBGL-RELATED"/>
    <property type="match status" value="1"/>
</dbReference>
<dbReference type="PANTHER" id="PTHR30292:SF0">
    <property type="entry name" value="5-OXOPROLINASE SUBUNIT A"/>
    <property type="match status" value="1"/>
</dbReference>
<evidence type="ECO:0000256" key="1">
    <source>
        <dbReference type="HAMAP-Rule" id="MF_00691"/>
    </source>
</evidence>
<protein>
    <recommendedName>
        <fullName evidence="1">5-oxoprolinase subunit A</fullName>
        <shortName evidence="1">5-OPase subunit A</shortName>
        <ecNumber evidence="1">3.5.2.9</ecNumber>
    </recommendedName>
    <alternativeName>
        <fullName evidence="1">5-oxoprolinase (ATP-hydrolyzing) subunit A</fullName>
    </alternativeName>
</protein>
<dbReference type="Pfam" id="PF03746">
    <property type="entry name" value="LamB_YcsF"/>
    <property type="match status" value="1"/>
</dbReference>
<dbReference type="GO" id="GO:0017168">
    <property type="term" value="F:5-oxoprolinase (ATP-hydrolyzing) activity"/>
    <property type="evidence" value="ECO:0007669"/>
    <property type="project" value="UniProtKB-UniRule"/>
</dbReference>
<dbReference type="Gene3D" id="3.20.20.370">
    <property type="entry name" value="Glycoside hydrolase/deacetylase"/>
    <property type="match status" value="1"/>
</dbReference>
<dbReference type="SUPFAM" id="SSF88713">
    <property type="entry name" value="Glycoside hydrolase/deacetylase"/>
    <property type="match status" value="1"/>
</dbReference>
<evidence type="ECO:0000313" key="3">
    <source>
        <dbReference type="Proteomes" id="UP000503004"/>
    </source>
</evidence>
<keyword evidence="1" id="KW-0547">Nucleotide-binding</keyword>
<name>A0A858Q6A8_9GAMM</name>
<dbReference type="CDD" id="cd10787">
    <property type="entry name" value="LamB_YcsF_like"/>
    <property type="match status" value="1"/>
</dbReference>
<dbReference type="InterPro" id="IPR011330">
    <property type="entry name" value="Glyco_hydro/deAcase_b/a-brl"/>
</dbReference>